<comment type="caution">
    <text evidence="1">The sequence shown here is derived from an EMBL/GenBank/DDBJ whole genome shotgun (WGS) entry which is preliminary data.</text>
</comment>
<reference evidence="1 2" key="1">
    <citation type="submission" date="2021-01" db="EMBL/GenBank/DDBJ databases">
        <title>Whole genome shotgun sequence of Actinoplanes deccanensis NBRC 13994.</title>
        <authorList>
            <person name="Komaki H."/>
            <person name="Tamura T."/>
        </authorList>
    </citation>
    <scope>NUCLEOTIDE SEQUENCE [LARGE SCALE GENOMIC DNA]</scope>
    <source>
        <strain evidence="1 2">NBRC 13994</strain>
    </source>
</reference>
<accession>A0ABQ3Y060</accession>
<dbReference type="Proteomes" id="UP000609879">
    <property type="component" value="Unassembled WGS sequence"/>
</dbReference>
<name>A0ABQ3Y060_9ACTN</name>
<dbReference type="RefSeq" id="WP_203761310.1">
    <property type="nucleotide sequence ID" value="NZ_BAAABO010000029.1"/>
</dbReference>
<organism evidence="1 2">
    <name type="scientific">Paractinoplanes deccanensis</name>
    <dbReference type="NCBI Taxonomy" id="113561"/>
    <lineage>
        <taxon>Bacteria</taxon>
        <taxon>Bacillati</taxon>
        <taxon>Actinomycetota</taxon>
        <taxon>Actinomycetes</taxon>
        <taxon>Micromonosporales</taxon>
        <taxon>Micromonosporaceae</taxon>
        <taxon>Paractinoplanes</taxon>
    </lineage>
</organism>
<evidence type="ECO:0000313" key="2">
    <source>
        <dbReference type="Proteomes" id="UP000609879"/>
    </source>
</evidence>
<sequence>MTVYTFAYRFLDREWHRGRLVSNLPTAEVFAEKLAELPQNEPTDEIRVWTGDDTERAPDATVRREVRS</sequence>
<dbReference type="EMBL" id="BOMI01000033">
    <property type="protein sequence ID" value="GID73388.1"/>
    <property type="molecule type" value="Genomic_DNA"/>
</dbReference>
<protein>
    <submittedName>
        <fullName evidence="1">Uncharacterized protein</fullName>
    </submittedName>
</protein>
<gene>
    <name evidence="1" type="ORF">Ade02nite_20290</name>
</gene>
<evidence type="ECO:0000313" key="1">
    <source>
        <dbReference type="EMBL" id="GID73388.1"/>
    </source>
</evidence>
<keyword evidence="2" id="KW-1185">Reference proteome</keyword>
<proteinExistence type="predicted"/>